<dbReference type="Proteomes" id="UP001303046">
    <property type="component" value="Unassembled WGS sequence"/>
</dbReference>
<dbReference type="EMBL" id="JAVFWL010000004">
    <property type="protein sequence ID" value="KAK6750956.1"/>
    <property type="molecule type" value="Genomic_DNA"/>
</dbReference>
<gene>
    <name evidence="1" type="primary">Necator_chrIV.g16039</name>
    <name evidence="1" type="ORF">RB195_002743</name>
</gene>
<protein>
    <recommendedName>
        <fullName evidence="3">Reverse transcriptase domain-containing protein</fullName>
    </recommendedName>
</protein>
<proteinExistence type="predicted"/>
<name>A0ABR1DNA0_NECAM</name>
<keyword evidence="2" id="KW-1185">Reference proteome</keyword>
<comment type="caution">
    <text evidence="1">The sequence shown here is derived from an EMBL/GenBank/DDBJ whole genome shotgun (WGS) entry which is preliminary data.</text>
</comment>
<evidence type="ECO:0000313" key="1">
    <source>
        <dbReference type="EMBL" id="KAK6750956.1"/>
    </source>
</evidence>
<organism evidence="1 2">
    <name type="scientific">Necator americanus</name>
    <name type="common">Human hookworm</name>
    <dbReference type="NCBI Taxonomy" id="51031"/>
    <lineage>
        <taxon>Eukaryota</taxon>
        <taxon>Metazoa</taxon>
        <taxon>Ecdysozoa</taxon>
        <taxon>Nematoda</taxon>
        <taxon>Chromadorea</taxon>
        <taxon>Rhabditida</taxon>
        <taxon>Rhabditina</taxon>
        <taxon>Rhabditomorpha</taxon>
        <taxon>Strongyloidea</taxon>
        <taxon>Ancylostomatidae</taxon>
        <taxon>Bunostominae</taxon>
        <taxon>Necator</taxon>
    </lineage>
</organism>
<sequence length="137" mass="15680">MEVGHAIQEVFPFDVQHIITLVKNLKSSCPYRIKSEHLKNLPPSLIEPLARLFTHYLLECKSPKQYKTSKTVQLQKKGDQEDIDNYRPICLISVINKLFTTVRVADRKMLDEGQPCEQAGFSKGSVRLTTYAPFQNS</sequence>
<reference evidence="1 2" key="1">
    <citation type="submission" date="2023-08" db="EMBL/GenBank/DDBJ databases">
        <title>A Necator americanus chromosomal reference genome.</title>
        <authorList>
            <person name="Ilik V."/>
            <person name="Petrzelkova K.J."/>
            <person name="Pardy F."/>
            <person name="Fuh T."/>
            <person name="Niatou-Singa F.S."/>
            <person name="Gouil Q."/>
            <person name="Baker L."/>
            <person name="Ritchie M.E."/>
            <person name="Jex A.R."/>
            <person name="Gazzola D."/>
            <person name="Li H."/>
            <person name="Toshio Fujiwara R."/>
            <person name="Zhan B."/>
            <person name="Aroian R.V."/>
            <person name="Pafco B."/>
            <person name="Schwarz E.M."/>
        </authorList>
    </citation>
    <scope>NUCLEOTIDE SEQUENCE [LARGE SCALE GENOMIC DNA]</scope>
    <source>
        <strain evidence="1 2">Aroian</strain>
        <tissue evidence="1">Whole animal</tissue>
    </source>
</reference>
<accession>A0ABR1DNA0</accession>
<evidence type="ECO:0000313" key="2">
    <source>
        <dbReference type="Proteomes" id="UP001303046"/>
    </source>
</evidence>
<evidence type="ECO:0008006" key="3">
    <source>
        <dbReference type="Google" id="ProtNLM"/>
    </source>
</evidence>